<gene>
    <name evidence="3" type="ORF">CHS0354_016052</name>
</gene>
<evidence type="ECO:0000313" key="4">
    <source>
        <dbReference type="Proteomes" id="UP001195483"/>
    </source>
</evidence>
<sequence length="268" mass="29855">MSCRIHSSIAYSVVMLLVSPLAYSLNDKSKGVYDTSRRLLHIIQGEQEIRTIPDDTITDVVREIDEGNADNSLHKPGVSIKMSDDRSADNLRETDKENADRSPDDNDVLLKLKGKGVRILDIKIEGKAGEQIIQDCNIKYELIMMKANETNDVIICYLHEMGDTQYEASCNANGLKVNSLYKVGSQTEDTTLLSKIEGAGECQKRPTYELIPISVTIGKQDDLLRTLIQIKCSCLSITLCSTYCSHWVDSSCKQANMQCRIGCKYACS</sequence>
<keyword evidence="4" id="KW-1185">Reference proteome</keyword>
<keyword evidence="2" id="KW-0732">Signal</keyword>
<accession>A0AAE0W5D1</accession>
<reference evidence="3" key="1">
    <citation type="journal article" date="2021" name="Genome Biol. Evol.">
        <title>A High-Quality Reference Genome for a Parasitic Bivalve with Doubly Uniparental Inheritance (Bivalvia: Unionida).</title>
        <authorList>
            <person name="Smith C.H."/>
        </authorList>
    </citation>
    <scope>NUCLEOTIDE SEQUENCE</scope>
    <source>
        <strain evidence="3">CHS0354</strain>
    </source>
</reference>
<feature type="signal peptide" evidence="2">
    <location>
        <begin position="1"/>
        <end position="24"/>
    </location>
</feature>
<feature type="chain" id="PRO_5041973593" evidence="2">
    <location>
        <begin position="25"/>
        <end position="268"/>
    </location>
</feature>
<protein>
    <submittedName>
        <fullName evidence="3">Uncharacterized protein</fullName>
    </submittedName>
</protein>
<feature type="compositionally biased region" description="Basic and acidic residues" evidence="1">
    <location>
        <begin position="82"/>
        <end position="106"/>
    </location>
</feature>
<evidence type="ECO:0000256" key="2">
    <source>
        <dbReference type="SAM" id="SignalP"/>
    </source>
</evidence>
<dbReference type="Proteomes" id="UP001195483">
    <property type="component" value="Unassembled WGS sequence"/>
</dbReference>
<organism evidence="3 4">
    <name type="scientific">Potamilus streckersoni</name>
    <dbReference type="NCBI Taxonomy" id="2493646"/>
    <lineage>
        <taxon>Eukaryota</taxon>
        <taxon>Metazoa</taxon>
        <taxon>Spiralia</taxon>
        <taxon>Lophotrochozoa</taxon>
        <taxon>Mollusca</taxon>
        <taxon>Bivalvia</taxon>
        <taxon>Autobranchia</taxon>
        <taxon>Heteroconchia</taxon>
        <taxon>Palaeoheterodonta</taxon>
        <taxon>Unionida</taxon>
        <taxon>Unionoidea</taxon>
        <taxon>Unionidae</taxon>
        <taxon>Ambleminae</taxon>
        <taxon>Lampsilini</taxon>
        <taxon>Potamilus</taxon>
    </lineage>
</organism>
<reference evidence="3" key="2">
    <citation type="journal article" date="2021" name="Genome Biol. Evol.">
        <title>Developing a high-quality reference genome for a parasitic bivalve with doubly uniparental inheritance (Bivalvia: Unionida).</title>
        <authorList>
            <person name="Smith C.H."/>
        </authorList>
    </citation>
    <scope>NUCLEOTIDE SEQUENCE</scope>
    <source>
        <strain evidence="3">CHS0354</strain>
        <tissue evidence="3">Mantle</tissue>
    </source>
</reference>
<proteinExistence type="predicted"/>
<dbReference type="EMBL" id="JAEAOA010001004">
    <property type="protein sequence ID" value="KAK3601694.1"/>
    <property type="molecule type" value="Genomic_DNA"/>
</dbReference>
<name>A0AAE0W5D1_9BIVA</name>
<reference evidence="3" key="3">
    <citation type="submission" date="2023-05" db="EMBL/GenBank/DDBJ databases">
        <authorList>
            <person name="Smith C.H."/>
        </authorList>
    </citation>
    <scope>NUCLEOTIDE SEQUENCE</scope>
    <source>
        <strain evidence="3">CHS0354</strain>
        <tissue evidence="3">Mantle</tissue>
    </source>
</reference>
<dbReference type="AlphaFoldDB" id="A0AAE0W5D1"/>
<comment type="caution">
    <text evidence="3">The sequence shown here is derived from an EMBL/GenBank/DDBJ whole genome shotgun (WGS) entry which is preliminary data.</text>
</comment>
<evidence type="ECO:0000313" key="3">
    <source>
        <dbReference type="EMBL" id="KAK3601694.1"/>
    </source>
</evidence>
<feature type="region of interest" description="Disordered" evidence="1">
    <location>
        <begin position="68"/>
        <end position="106"/>
    </location>
</feature>
<evidence type="ECO:0000256" key="1">
    <source>
        <dbReference type="SAM" id="MobiDB-lite"/>
    </source>
</evidence>